<dbReference type="EMBL" id="OL829978">
    <property type="protein sequence ID" value="UMO76349.1"/>
    <property type="molecule type" value="Genomic_DNA"/>
</dbReference>
<keyword evidence="2" id="KW-1185">Reference proteome</keyword>
<proteinExistence type="predicted"/>
<dbReference type="Proteomes" id="UP001202581">
    <property type="component" value="Segment"/>
</dbReference>
<evidence type="ECO:0000313" key="1">
    <source>
        <dbReference type="EMBL" id="UMO76349.1"/>
    </source>
</evidence>
<dbReference type="KEGG" id="vg:77926919"/>
<sequence length="95" mass="11058">MRANEEWREDPVRRAAARKLCSDRAFLYNKLIKSLETAQISLYQLQDCGEEKPTMYRNTNFVSLIEDYKRSYKHYSNPTETLIGNMAAFGKGTNV</sequence>
<protein>
    <submittedName>
        <fullName evidence="1">Uncharacterized protein</fullName>
    </submittedName>
</protein>
<accession>A0AA49BSD3</accession>
<reference evidence="1" key="1">
    <citation type="submission" date="2021-12" db="EMBL/GenBank/DDBJ databases">
        <authorList>
            <person name="Khadka S."/>
            <person name="Uribe D.A."/>
            <person name="Klipsch I.N."/>
            <person name="Rene S.R."/>
            <person name="Jimenez M.L."/>
            <person name="Saini B.K."/>
            <person name="Zugasti M."/>
            <person name="Bullon R.M."/>
            <person name="Sharp C.D."/>
            <person name="Kapinga K.O."/>
            <person name="Warner C.P."/>
            <person name="Sarinana J."/>
            <person name="Jimenez A."/>
            <person name="Layton S.R."/>
            <person name="Nayek S."/>
            <person name="Hughes L.E."/>
            <person name="Garlena R.A."/>
            <person name="Russell D.A."/>
            <person name="Jacobs-Sera D."/>
            <person name="Hatfull G.F."/>
        </authorList>
    </citation>
    <scope>NUCLEOTIDE SEQUENCE</scope>
</reference>
<organism evidence="1 2">
    <name type="scientific">Streptomyces phage Tomas</name>
    <dbReference type="NCBI Taxonomy" id="2914443"/>
    <lineage>
        <taxon>Viruses</taxon>
        <taxon>Duplodnaviria</taxon>
        <taxon>Heunggongvirae</taxon>
        <taxon>Uroviricota</taxon>
        <taxon>Caudoviricetes</taxon>
        <taxon>Stanwilliamsviridae</taxon>
        <taxon>Boydwoodruffvirinae</taxon>
        <taxon>Tomasvirus</taxon>
        <taxon>Tomasvirus tomas</taxon>
    </lineage>
</organism>
<dbReference type="RefSeq" id="YP_010651288.1">
    <property type="nucleotide sequence ID" value="NC_070781.1"/>
</dbReference>
<gene>
    <name evidence="1" type="primary">201</name>
    <name evidence="1" type="ORF">SEA_TOMAS_201</name>
</gene>
<dbReference type="GeneID" id="77926919"/>
<evidence type="ECO:0000313" key="2">
    <source>
        <dbReference type="Proteomes" id="UP001202581"/>
    </source>
</evidence>
<name>A0AA49BSD3_9CAUD</name>